<reference evidence="2" key="1">
    <citation type="journal article" date="2014" name="Front. Microbiol.">
        <title>High frequency of phylogenetically diverse reductive dehalogenase-homologous genes in deep subseafloor sedimentary metagenomes.</title>
        <authorList>
            <person name="Kawai M."/>
            <person name="Futagami T."/>
            <person name="Toyoda A."/>
            <person name="Takaki Y."/>
            <person name="Nishi S."/>
            <person name="Hori S."/>
            <person name="Arai W."/>
            <person name="Tsubouchi T."/>
            <person name="Morono Y."/>
            <person name="Uchiyama I."/>
            <person name="Ito T."/>
            <person name="Fujiyama A."/>
            <person name="Inagaki F."/>
            <person name="Takami H."/>
        </authorList>
    </citation>
    <scope>NUCLEOTIDE SEQUENCE</scope>
    <source>
        <strain evidence="2">Expedition CK06-06</strain>
    </source>
</reference>
<name>X0ZDF5_9ZZZZ</name>
<proteinExistence type="predicted"/>
<feature type="region of interest" description="Disordered" evidence="1">
    <location>
        <begin position="60"/>
        <end position="105"/>
    </location>
</feature>
<protein>
    <submittedName>
        <fullName evidence="2">Uncharacterized protein</fullName>
    </submittedName>
</protein>
<organism evidence="2">
    <name type="scientific">marine sediment metagenome</name>
    <dbReference type="NCBI Taxonomy" id="412755"/>
    <lineage>
        <taxon>unclassified sequences</taxon>
        <taxon>metagenomes</taxon>
        <taxon>ecological metagenomes</taxon>
    </lineage>
</organism>
<dbReference type="AlphaFoldDB" id="X0ZDF5"/>
<dbReference type="EMBL" id="BARS01054182">
    <property type="protein sequence ID" value="GAG46391.1"/>
    <property type="molecule type" value="Genomic_DNA"/>
</dbReference>
<evidence type="ECO:0000313" key="2">
    <source>
        <dbReference type="EMBL" id="GAG46391.1"/>
    </source>
</evidence>
<gene>
    <name evidence="2" type="ORF">S01H1_80264</name>
</gene>
<feature type="non-terminal residue" evidence="2">
    <location>
        <position position="105"/>
    </location>
</feature>
<feature type="compositionally biased region" description="Pro residues" evidence="1">
    <location>
        <begin position="72"/>
        <end position="86"/>
    </location>
</feature>
<sequence length="105" mass="10862">MKIQNAALAGLGLSLRYTRDPDSGVSVVVIGDDRGVFDVPDKDGEFLCGTPGWKAVRAARAVSSAPAAAPAAPAPPPAAPEPPAPAEEPEEPDTEEEDEEDEDEP</sequence>
<feature type="compositionally biased region" description="Acidic residues" evidence="1">
    <location>
        <begin position="87"/>
        <end position="105"/>
    </location>
</feature>
<evidence type="ECO:0000256" key="1">
    <source>
        <dbReference type="SAM" id="MobiDB-lite"/>
    </source>
</evidence>
<accession>X0ZDF5</accession>
<comment type="caution">
    <text evidence="2">The sequence shown here is derived from an EMBL/GenBank/DDBJ whole genome shotgun (WGS) entry which is preliminary data.</text>
</comment>